<protein>
    <recommendedName>
        <fullName evidence="2 6">GTPase Era</fullName>
    </recommendedName>
</protein>
<accession>A0ABV3ZPL9</accession>
<dbReference type="PROSITE" id="PS50823">
    <property type="entry name" value="KH_TYPE_2"/>
    <property type="match status" value="1"/>
</dbReference>
<evidence type="ECO:0000256" key="7">
    <source>
        <dbReference type="PROSITE-ProRule" id="PRU01050"/>
    </source>
</evidence>
<dbReference type="InterPro" id="IPR015946">
    <property type="entry name" value="KH_dom-like_a/b"/>
</dbReference>
<dbReference type="PANTHER" id="PTHR42698">
    <property type="entry name" value="GTPASE ERA"/>
    <property type="match status" value="1"/>
</dbReference>
<dbReference type="PROSITE" id="PS51713">
    <property type="entry name" value="G_ERA"/>
    <property type="match status" value="1"/>
</dbReference>
<feature type="region of interest" description="G5" evidence="7">
    <location>
        <begin position="156"/>
        <end position="158"/>
    </location>
</feature>
<dbReference type="NCBIfam" id="TIGR00231">
    <property type="entry name" value="small_GTP"/>
    <property type="match status" value="1"/>
</dbReference>
<dbReference type="InterPro" id="IPR027417">
    <property type="entry name" value="P-loop_NTPase"/>
</dbReference>
<evidence type="ECO:0000256" key="8">
    <source>
        <dbReference type="RuleBase" id="RU003761"/>
    </source>
</evidence>
<dbReference type="Gene3D" id="3.30.300.20">
    <property type="match status" value="1"/>
</dbReference>
<dbReference type="InterPro" id="IPR009019">
    <property type="entry name" value="KH_sf_prok-type"/>
</dbReference>
<evidence type="ECO:0000256" key="4">
    <source>
        <dbReference type="ARBA" id="ARBA00022884"/>
    </source>
</evidence>
<feature type="region of interest" description="G2" evidence="7">
    <location>
        <begin position="45"/>
        <end position="49"/>
    </location>
</feature>
<dbReference type="SUPFAM" id="SSF52540">
    <property type="entry name" value="P-loop containing nucleoside triphosphate hydrolases"/>
    <property type="match status" value="1"/>
</dbReference>
<dbReference type="Proteomes" id="UP001560573">
    <property type="component" value="Unassembled WGS sequence"/>
</dbReference>
<gene>
    <name evidence="6 11" type="primary">era</name>
    <name evidence="11" type="ORF">QTN47_24295</name>
</gene>
<feature type="region of interest" description="G1" evidence="7">
    <location>
        <begin position="19"/>
        <end position="26"/>
    </location>
</feature>
<evidence type="ECO:0000256" key="2">
    <source>
        <dbReference type="ARBA" id="ARBA00020484"/>
    </source>
</evidence>
<feature type="region of interest" description="G3" evidence="7">
    <location>
        <begin position="67"/>
        <end position="70"/>
    </location>
</feature>
<dbReference type="InterPro" id="IPR005662">
    <property type="entry name" value="GTPase_Era-like"/>
</dbReference>
<comment type="function">
    <text evidence="6">An essential GTPase that binds both GDP and GTP, with rapid nucleotide exchange. Plays a role in 16S rRNA processing and 30S ribosomal subunit biogenesis and possibly also in cell cycle regulation and energy metabolism.</text>
</comment>
<comment type="subunit">
    <text evidence="6">Monomer.</text>
</comment>
<dbReference type="InterPro" id="IPR004044">
    <property type="entry name" value="KH_dom_type_2"/>
</dbReference>
<evidence type="ECO:0000256" key="6">
    <source>
        <dbReference type="HAMAP-Rule" id="MF_00367"/>
    </source>
</evidence>
<dbReference type="InterPro" id="IPR030388">
    <property type="entry name" value="G_ERA_dom"/>
</dbReference>
<dbReference type="HAMAP" id="MF_00367">
    <property type="entry name" value="GTPase_Era"/>
    <property type="match status" value="1"/>
</dbReference>
<keyword evidence="6" id="KW-0472">Membrane</keyword>
<feature type="binding site" evidence="6">
    <location>
        <begin position="67"/>
        <end position="71"/>
    </location>
    <ligand>
        <name>GTP</name>
        <dbReference type="ChEBI" id="CHEBI:37565"/>
    </ligand>
</feature>
<name>A0ABV3ZPL9_9BACT</name>
<evidence type="ECO:0000256" key="1">
    <source>
        <dbReference type="ARBA" id="ARBA00007921"/>
    </source>
</evidence>
<dbReference type="InterPro" id="IPR005225">
    <property type="entry name" value="Small_GTP-bd"/>
</dbReference>
<evidence type="ECO:0000313" key="11">
    <source>
        <dbReference type="EMBL" id="MEX6690649.1"/>
    </source>
</evidence>
<keyword evidence="5 6" id="KW-0342">GTP-binding</keyword>
<dbReference type="InterPro" id="IPR006073">
    <property type="entry name" value="GTP-bd"/>
</dbReference>
<keyword evidence="6" id="KW-0699">rRNA-binding</keyword>
<evidence type="ECO:0000259" key="10">
    <source>
        <dbReference type="PROSITE" id="PS51713"/>
    </source>
</evidence>
<keyword evidence="6" id="KW-1003">Cell membrane</keyword>
<feature type="binding site" evidence="6">
    <location>
        <begin position="127"/>
        <end position="130"/>
    </location>
    <ligand>
        <name>GTP</name>
        <dbReference type="ChEBI" id="CHEBI:37565"/>
    </ligand>
</feature>
<dbReference type="CDD" id="cd22534">
    <property type="entry name" value="KH-II_Era"/>
    <property type="match status" value="1"/>
</dbReference>
<dbReference type="Pfam" id="PF07650">
    <property type="entry name" value="KH_2"/>
    <property type="match status" value="1"/>
</dbReference>
<evidence type="ECO:0000313" key="12">
    <source>
        <dbReference type="Proteomes" id="UP001560573"/>
    </source>
</evidence>
<comment type="caution">
    <text evidence="11">The sequence shown here is derived from an EMBL/GenBank/DDBJ whole genome shotgun (WGS) entry which is preliminary data.</text>
</comment>
<comment type="similarity">
    <text evidence="1 6 7 8">Belongs to the TRAFAC class TrmE-Era-EngA-EngB-Septin-like GTPase superfamily. Era GTPase family.</text>
</comment>
<sequence length="299" mass="34057">MLLFIVDLKMKAGFVNIFGKPNAGKSTLLNALLGEKLAIVSSKVQTTRHRIKGFLTEPGKYQVIFSDTPGIIEPKYKLHEKMMHSVKSALEDADVALLIVDANDDIQENHQLFSSLKLKVPSIVVVNKADKASKGKLEEVISFFGNQRYCKKIVSISALKKANLEQLLEAIIELMPEGESFYSEDDLTDLPTKFFVAEMIREKIYELFGDEIPYHTAVMVNEFKEKDTLIKIQADIIVQRESQKAILIGEKGSMIKKIGTLARTDIENFLQQKIFLQLFVKVRPKWRDNDMQLKEYGYH</sequence>
<evidence type="ECO:0000259" key="9">
    <source>
        <dbReference type="PROSITE" id="PS50823"/>
    </source>
</evidence>
<dbReference type="SUPFAM" id="SSF54814">
    <property type="entry name" value="Prokaryotic type KH domain (KH-domain type II)"/>
    <property type="match status" value="1"/>
</dbReference>
<feature type="domain" description="Era-type G" evidence="10">
    <location>
        <begin position="11"/>
        <end position="177"/>
    </location>
</feature>
<keyword evidence="12" id="KW-1185">Reference proteome</keyword>
<dbReference type="Gene3D" id="3.40.50.300">
    <property type="entry name" value="P-loop containing nucleotide triphosphate hydrolases"/>
    <property type="match status" value="1"/>
</dbReference>
<dbReference type="PANTHER" id="PTHR42698:SF1">
    <property type="entry name" value="GTPASE ERA, MITOCHONDRIAL"/>
    <property type="match status" value="1"/>
</dbReference>
<feature type="binding site" evidence="6">
    <location>
        <begin position="19"/>
        <end position="26"/>
    </location>
    <ligand>
        <name>GTP</name>
        <dbReference type="ChEBI" id="CHEBI:37565"/>
    </ligand>
</feature>
<evidence type="ECO:0000256" key="3">
    <source>
        <dbReference type="ARBA" id="ARBA00022741"/>
    </source>
</evidence>
<dbReference type="Pfam" id="PF01926">
    <property type="entry name" value="MMR_HSR1"/>
    <property type="match status" value="1"/>
</dbReference>
<dbReference type="NCBIfam" id="NF000908">
    <property type="entry name" value="PRK00089.1"/>
    <property type="match status" value="1"/>
</dbReference>
<organism evidence="11 12">
    <name type="scientific">Danxiaibacter flavus</name>
    <dbReference type="NCBI Taxonomy" id="3049108"/>
    <lineage>
        <taxon>Bacteria</taxon>
        <taxon>Pseudomonadati</taxon>
        <taxon>Bacteroidota</taxon>
        <taxon>Chitinophagia</taxon>
        <taxon>Chitinophagales</taxon>
        <taxon>Chitinophagaceae</taxon>
        <taxon>Danxiaibacter</taxon>
    </lineage>
</organism>
<keyword evidence="6" id="KW-0690">Ribosome biogenesis</keyword>
<dbReference type="RefSeq" id="WP_369332060.1">
    <property type="nucleotide sequence ID" value="NZ_JAULBC010000009.1"/>
</dbReference>
<evidence type="ECO:0000256" key="5">
    <source>
        <dbReference type="ARBA" id="ARBA00023134"/>
    </source>
</evidence>
<comment type="subcellular location">
    <subcellularLocation>
        <location evidence="6">Cytoplasm</location>
    </subcellularLocation>
    <subcellularLocation>
        <location evidence="6">Cell membrane</location>
        <topology evidence="6">Peripheral membrane protein</topology>
    </subcellularLocation>
</comment>
<keyword evidence="6" id="KW-0963">Cytoplasm</keyword>
<dbReference type="PRINTS" id="PR00326">
    <property type="entry name" value="GTP1OBG"/>
</dbReference>
<feature type="domain" description="KH type-2" evidence="9">
    <location>
        <begin position="200"/>
        <end position="284"/>
    </location>
</feature>
<dbReference type="NCBIfam" id="TIGR00436">
    <property type="entry name" value="era"/>
    <property type="match status" value="1"/>
</dbReference>
<keyword evidence="3 6" id="KW-0547">Nucleotide-binding</keyword>
<reference evidence="11 12" key="1">
    <citation type="submission" date="2023-07" db="EMBL/GenBank/DDBJ databases">
        <authorList>
            <person name="Lian W.-H."/>
        </authorList>
    </citation>
    <scope>NUCLEOTIDE SEQUENCE [LARGE SCALE GENOMIC DNA]</scope>
    <source>
        <strain evidence="11 12">SYSU DXS3180</strain>
    </source>
</reference>
<keyword evidence="4 6" id="KW-0694">RNA-binding</keyword>
<proteinExistence type="inferred from homology"/>
<dbReference type="CDD" id="cd04163">
    <property type="entry name" value="Era"/>
    <property type="match status" value="1"/>
</dbReference>
<dbReference type="EMBL" id="JAULBC010000009">
    <property type="protein sequence ID" value="MEX6690649.1"/>
    <property type="molecule type" value="Genomic_DNA"/>
</dbReference>
<feature type="region of interest" description="G4" evidence="7">
    <location>
        <begin position="127"/>
        <end position="130"/>
    </location>
</feature>